<comment type="caution">
    <text evidence="1">The sequence shown here is derived from an EMBL/GenBank/DDBJ whole genome shotgun (WGS) entry which is preliminary data.</text>
</comment>
<dbReference type="AlphaFoldDB" id="A0A9Q4A585"/>
<evidence type="ECO:0000313" key="2">
    <source>
        <dbReference type="Proteomes" id="UP000814010"/>
    </source>
</evidence>
<proteinExistence type="predicted"/>
<dbReference type="Proteomes" id="UP000814010">
    <property type="component" value="Unassembled WGS sequence"/>
</dbReference>
<accession>A0A9Q4A585</accession>
<reference evidence="1" key="1">
    <citation type="submission" date="2019-11" db="EMBL/GenBank/DDBJ databases">
        <title>Epiphytic Pseudomonas syringae from cherry orchards.</title>
        <authorList>
            <person name="Hulin M.T."/>
        </authorList>
    </citation>
    <scope>NUCLEOTIDE SEQUENCE</scope>
    <source>
        <strain evidence="1">PA-2-5E</strain>
    </source>
</reference>
<protein>
    <submittedName>
        <fullName evidence="1">Uncharacterized protein</fullName>
    </submittedName>
</protein>
<dbReference type="EMBL" id="WKAE01000124">
    <property type="protein sequence ID" value="MCF5630242.1"/>
    <property type="molecule type" value="Genomic_DNA"/>
</dbReference>
<evidence type="ECO:0000313" key="1">
    <source>
        <dbReference type="EMBL" id="MCF5630242.1"/>
    </source>
</evidence>
<gene>
    <name evidence="1" type="ORF">GIV53_13150</name>
</gene>
<name>A0A9Q4A585_PSESX</name>
<feature type="non-terminal residue" evidence="1">
    <location>
        <position position="55"/>
    </location>
</feature>
<organism evidence="1 2">
    <name type="scientific">Pseudomonas syringae</name>
    <dbReference type="NCBI Taxonomy" id="317"/>
    <lineage>
        <taxon>Bacteria</taxon>
        <taxon>Pseudomonadati</taxon>
        <taxon>Pseudomonadota</taxon>
        <taxon>Gammaproteobacteria</taxon>
        <taxon>Pseudomonadales</taxon>
        <taxon>Pseudomonadaceae</taxon>
        <taxon>Pseudomonas</taxon>
    </lineage>
</organism>
<sequence length="55" mass="6083">MTHAPLSFINTSNQPDGQPADVTELIWALEETTMNAPLRFNDALLIAGHAFEPFQ</sequence>